<protein>
    <recommendedName>
        <fullName evidence="1">Heterokaryon incompatibility domain-containing protein</fullName>
    </recommendedName>
</protein>
<comment type="caution">
    <text evidence="2">The sequence shown here is derived from an EMBL/GenBank/DDBJ whole genome shotgun (WGS) entry which is preliminary data.</text>
</comment>
<evidence type="ECO:0000313" key="2">
    <source>
        <dbReference type="EMBL" id="RYO92607.1"/>
    </source>
</evidence>
<name>A0ABY0HH84_9PEZI</name>
<sequence length="574" mass="62210">MADSNPESASQDAVLQEICNISFDELSRRSKPVDIMSSATPERYRLLDCTEAVSNRTLRILESAGFPRVNYAALSYVWRGNHPANDGMLSRREFSILGAEDADPISLDVLSDACAASLACGASSLWLDRLCIMQTSKQDKHWQIQEMYRVYAFATICVVAPGGLRCLASFSQETHWIHRGWTLQEVVAPPAVAVMFAWTHGAGEVEVEVGCETILGRIEVVAPGTSAMMGLAHTLAVCSAGGFEFTPDGADEGAMPLRIKAGLFGEPPTGSLPGVTQTSVSGIRLPHVAALGFATAGHLDTDEMRDFCIWQCALVRTSSRPVDIVFSIMGILGVMLDPSQFAADDRLGATIALAREVLRQGRSASWLGLSANLPPCPYLSTFPAFPRTSVATRATYDLPSGGQQLVLLTDAIYPNDIGLFPPIKGSMDEAGYHSFDALAIRVVATPAATTILSADSIYDDARRPTQLRAVSGSTWAICPEEAIPDDESQVPQSYAVMLGFYNGIPAVVTGNNIRAMLVTEHAKDRYHVCSYFAFSHEALQWASTSWKERHTVVQSVKSRQGLALGTHIRYEQLR</sequence>
<dbReference type="Proteomes" id="UP000294003">
    <property type="component" value="Unassembled WGS sequence"/>
</dbReference>
<proteinExistence type="predicted"/>
<dbReference type="InterPro" id="IPR010730">
    <property type="entry name" value="HET"/>
</dbReference>
<feature type="domain" description="Heterokaryon incompatibility" evidence="1">
    <location>
        <begin position="71"/>
        <end position="162"/>
    </location>
</feature>
<reference evidence="2 3" key="1">
    <citation type="submission" date="2018-06" db="EMBL/GenBank/DDBJ databases">
        <title>Complete Genomes of Monosporascus.</title>
        <authorList>
            <person name="Robinson A.J."/>
            <person name="Natvig D.O."/>
        </authorList>
    </citation>
    <scope>NUCLEOTIDE SEQUENCE [LARGE SCALE GENOMIC DNA]</scope>
    <source>
        <strain evidence="2 3">CBS 609.92</strain>
    </source>
</reference>
<organism evidence="2 3">
    <name type="scientific">Monosporascus cannonballus</name>
    <dbReference type="NCBI Taxonomy" id="155416"/>
    <lineage>
        <taxon>Eukaryota</taxon>
        <taxon>Fungi</taxon>
        <taxon>Dikarya</taxon>
        <taxon>Ascomycota</taxon>
        <taxon>Pezizomycotina</taxon>
        <taxon>Sordariomycetes</taxon>
        <taxon>Xylariomycetidae</taxon>
        <taxon>Xylariales</taxon>
        <taxon>Xylariales incertae sedis</taxon>
        <taxon>Monosporascus</taxon>
    </lineage>
</organism>
<evidence type="ECO:0000259" key="1">
    <source>
        <dbReference type="Pfam" id="PF06985"/>
    </source>
</evidence>
<dbReference type="PANTHER" id="PTHR33112:SF1">
    <property type="entry name" value="HETEROKARYON INCOMPATIBILITY DOMAIN-CONTAINING PROTEIN"/>
    <property type="match status" value="1"/>
</dbReference>
<dbReference type="PANTHER" id="PTHR33112">
    <property type="entry name" value="DOMAIN PROTEIN, PUTATIVE-RELATED"/>
    <property type="match status" value="1"/>
</dbReference>
<keyword evidence="3" id="KW-1185">Reference proteome</keyword>
<gene>
    <name evidence="2" type="ORF">DL762_001510</name>
</gene>
<dbReference type="EMBL" id="QJNS01000025">
    <property type="protein sequence ID" value="RYO92607.1"/>
    <property type="molecule type" value="Genomic_DNA"/>
</dbReference>
<evidence type="ECO:0000313" key="3">
    <source>
        <dbReference type="Proteomes" id="UP000294003"/>
    </source>
</evidence>
<accession>A0ABY0HH84</accession>
<dbReference type="Pfam" id="PF06985">
    <property type="entry name" value="HET"/>
    <property type="match status" value="1"/>
</dbReference>